<dbReference type="PANTHER" id="PTHR13298">
    <property type="entry name" value="CYTOSOLIC REGULATOR PIANISSIMO"/>
    <property type="match status" value="1"/>
</dbReference>
<evidence type="ECO:0000259" key="3">
    <source>
        <dbReference type="SMART" id="SM01308"/>
    </source>
</evidence>
<dbReference type="Pfam" id="PF14666">
    <property type="entry name" value="RICTOR_M"/>
    <property type="match status" value="1"/>
</dbReference>
<reference evidence="4" key="1">
    <citation type="submission" date="2020-11" db="EMBL/GenBank/DDBJ databases">
        <authorList>
            <person name="Tran Van P."/>
        </authorList>
    </citation>
    <scope>NUCLEOTIDE SEQUENCE</scope>
</reference>
<comment type="similarity">
    <text evidence="1">Belongs to the RICTOR family.</text>
</comment>
<dbReference type="EMBL" id="OB798464">
    <property type="protein sequence ID" value="CAD7434895.1"/>
    <property type="molecule type" value="Genomic_DNA"/>
</dbReference>
<dbReference type="PANTHER" id="PTHR13298:SF11">
    <property type="entry name" value="RAPAMYCIN-INSENSITIVE COMPANION OF MTOR"/>
    <property type="match status" value="1"/>
</dbReference>
<dbReference type="SMART" id="SM01308">
    <property type="entry name" value="RICTOR_N"/>
    <property type="match status" value="1"/>
</dbReference>
<feature type="domain" description="Rapamycin-insensitive companion of mTOR N-terminal" evidence="3">
    <location>
        <begin position="60"/>
        <end position="435"/>
    </location>
</feature>
<dbReference type="GO" id="GO:0043539">
    <property type="term" value="F:protein serine/threonine kinase activator activity"/>
    <property type="evidence" value="ECO:0007669"/>
    <property type="project" value="TreeGrafter"/>
</dbReference>
<feature type="domain" description="Rapamycin-insensitive companion of mTOR middle" evidence="2">
    <location>
        <begin position="521"/>
        <end position="686"/>
    </location>
</feature>
<dbReference type="Pfam" id="PF14664">
    <property type="entry name" value="RICTOR_N"/>
    <property type="match status" value="1"/>
</dbReference>
<dbReference type="GO" id="GO:0038203">
    <property type="term" value="P:TORC2 signaling"/>
    <property type="evidence" value="ECO:0007669"/>
    <property type="project" value="TreeGrafter"/>
</dbReference>
<proteinExistence type="inferred from homology"/>
<accession>A0A7R9HU10</accession>
<protein>
    <recommendedName>
        <fullName evidence="5">Rapamycin-insensitive companion of mTOR</fullName>
    </recommendedName>
</protein>
<dbReference type="Gene3D" id="1.25.10.10">
    <property type="entry name" value="Leucine-rich Repeat Variant"/>
    <property type="match status" value="1"/>
</dbReference>
<dbReference type="GO" id="GO:0031932">
    <property type="term" value="C:TORC2 complex"/>
    <property type="evidence" value="ECO:0007669"/>
    <property type="project" value="InterPro"/>
</dbReference>
<dbReference type="SUPFAM" id="SSF48371">
    <property type="entry name" value="ARM repeat"/>
    <property type="match status" value="1"/>
</dbReference>
<dbReference type="InterPro" id="IPR011989">
    <property type="entry name" value="ARM-like"/>
</dbReference>
<evidence type="ECO:0000313" key="4">
    <source>
        <dbReference type="EMBL" id="CAD7434895.1"/>
    </source>
</evidence>
<evidence type="ECO:0008006" key="5">
    <source>
        <dbReference type="Google" id="ProtNLM"/>
    </source>
</evidence>
<organism evidence="4">
    <name type="scientific">Timema monikensis</name>
    <dbReference type="NCBI Taxonomy" id="170555"/>
    <lineage>
        <taxon>Eukaryota</taxon>
        <taxon>Metazoa</taxon>
        <taxon>Ecdysozoa</taxon>
        <taxon>Arthropoda</taxon>
        <taxon>Hexapoda</taxon>
        <taxon>Insecta</taxon>
        <taxon>Pterygota</taxon>
        <taxon>Neoptera</taxon>
        <taxon>Polyneoptera</taxon>
        <taxon>Phasmatodea</taxon>
        <taxon>Timematodea</taxon>
        <taxon>Timematoidea</taxon>
        <taxon>Timematidae</taxon>
        <taxon>Timema</taxon>
    </lineage>
</organism>
<dbReference type="InterPro" id="IPR029451">
    <property type="entry name" value="RICTOR_M"/>
</dbReference>
<sequence>MAVASWMFRGKSLRSGRSFRSRIDAEDDIQLDLSKDACECARQILSNICKKQGLTEGKKFGYLNAFVKLIIRTDVGAGDLGYTIEEIQCCLRVALVHDSAQVRAAALRALRYLMKEERDVRTLNRLQYPFLIARSLDVNLRNDMERIQALRLIRRLLVLSPADFPPALTRSLVALANGGAEEKDRMLRACLGVLTEICVLNPDMFVSCGGVSALLRNIAHSQMPRIVECLCGALLFLLDRPSTRRHANVQLQSLAVPYCDFHWDSDRNREDREARFLCVRLALLSVLRSWPGILHFCHPSNSSGLQAIVSVLYLKQLEVRKAILDLLYDLLGLPQPEWTDEFSVALEAVDPSHPQDIWRLSEGFVAAEGKAVLPHLAKFRPNIVEIHLSVLLYTFLEAGLLDAIVEVIVTSDTFISVRATILLGELLQLIHLLLPPECCNITPPLPNLMVHASNAANLPAQHLALTAVAALSHLHHLLKRRPAPASLFLDQVLQAGGWLRPGVEQVVNSRGKHEKAKLYQLIMKDGDEALKDSAVLSNKDGFSWNWNIVRAVLKTRNDALCKLEDSNHRTFLKRLVHYFKPSSNRFSRVELGNKKQTQMYTLAGCELLDCLLEIDEPEGSKLLTELLSDISTNIDVLMTSKSAHDCLFSPHHVTSSVCQDYFLFIGRLCRSSKGMRMLDKSGIFQV</sequence>
<dbReference type="GO" id="GO:0051897">
    <property type="term" value="P:positive regulation of phosphatidylinositol 3-kinase/protein kinase B signal transduction"/>
    <property type="evidence" value="ECO:0007669"/>
    <property type="project" value="TreeGrafter"/>
</dbReference>
<gene>
    <name evidence="4" type="ORF">TMSB3V08_LOCUS11545</name>
</gene>
<dbReference type="InterPro" id="IPR028267">
    <property type="entry name" value="Pianissimo_N"/>
</dbReference>
<evidence type="ECO:0000259" key="2">
    <source>
        <dbReference type="SMART" id="SM01307"/>
    </source>
</evidence>
<dbReference type="AlphaFoldDB" id="A0A7R9HU10"/>
<dbReference type="SMART" id="SM01307">
    <property type="entry name" value="RICTOR_M"/>
    <property type="match status" value="1"/>
</dbReference>
<name>A0A7R9HU10_9NEOP</name>
<evidence type="ECO:0000256" key="1">
    <source>
        <dbReference type="ARBA" id="ARBA00008878"/>
    </source>
</evidence>
<dbReference type="InterPro" id="IPR016024">
    <property type="entry name" value="ARM-type_fold"/>
</dbReference>
<dbReference type="InterPro" id="IPR028268">
    <property type="entry name" value="Pianissimo_fam"/>
</dbReference>